<evidence type="ECO:0000313" key="1">
    <source>
        <dbReference type="EMBL" id="ASN69664.1"/>
    </source>
</evidence>
<reference evidence="1" key="1">
    <citation type="submission" date="2017-06" db="EMBL/GenBank/DDBJ databases">
        <title>Novel phages from South African skin metaviromes.</title>
        <authorList>
            <person name="van Zyl L.J."/>
            <person name="Abrahams Y."/>
            <person name="Stander E.A."/>
            <person name="Kirby B.M."/>
            <person name="Clavaud C."/>
            <person name="Farcet C."/>
            <person name="Breton L."/>
            <person name="Trindade M.I."/>
        </authorList>
    </citation>
    <scope>NUCLEOTIDE SEQUENCE</scope>
</reference>
<accession>A0A2H4J3D3</accession>
<proteinExistence type="predicted"/>
<sequence>MSKNPICPYCGNKSDGVDGYAVYPHRPDLHNKWFYQCAPCDAYVGCHPGTKNPLGRLANAELRKYKSMAHRAFDPIWKTKVMKRKDAYKALAAEMNIQPSECHIGMFDVSQCKQVIAICLNGNLRVEMPA</sequence>
<organism evidence="1">
    <name type="scientific">uncultured Caudovirales phage</name>
    <dbReference type="NCBI Taxonomy" id="2100421"/>
    <lineage>
        <taxon>Viruses</taxon>
        <taxon>Duplodnaviria</taxon>
        <taxon>Heunggongvirae</taxon>
        <taxon>Uroviricota</taxon>
        <taxon>Caudoviricetes</taxon>
        <taxon>Peduoviridae</taxon>
        <taxon>Maltschvirus</taxon>
        <taxon>Maltschvirus maltsch</taxon>
    </lineage>
</organism>
<gene>
    <name evidence="1" type="ORF">7AX4_26</name>
    <name evidence="3" type="ORF">7F8_38</name>
    <name evidence="2" type="ORF">8AX11_38</name>
</gene>
<dbReference type="EMBL" id="MF417894">
    <property type="protein sequence ID" value="ASN69664.1"/>
    <property type="molecule type" value="Genomic_DNA"/>
</dbReference>
<dbReference type="EMBL" id="MF417905">
    <property type="protein sequence ID" value="ASN70361.1"/>
    <property type="molecule type" value="Genomic_DNA"/>
</dbReference>
<name>A0A2H4J3D3_9CAUD</name>
<evidence type="ECO:0000313" key="2">
    <source>
        <dbReference type="EMBL" id="ASN70361.1"/>
    </source>
</evidence>
<dbReference type="InterPro" id="IPR021686">
    <property type="entry name" value="DUF3268"/>
</dbReference>
<dbReference type="EMBL" id="MF417906">
    <property type="protein sequence ID" value="ASN70420.1"/>
    <property type="molecule type" value="Genomic_DNA"/>
</dbReference>
<evidence type="ECO:0000313" key="3">
    <source>
        <dbReference type="EMBL" id="ASN70420.1"/>
    </source>
</evidence>
<dbReference type="Pfam" id="PF11672">
    <property type="entry name" value="DUF3268"/>
    <property type="match status" value="1"/>
</dbReference>
<protein>
    <submittedName>
        <fullName evidence="1">Uncharacterized protein</fullName>
    </submittedName>
</protein>